<evidence type="ECO:0000313" key="2">
    <source>
        <dbReference type="EMBL" id="KAK6732549.1"/>
    </source>
</evidence>
<dbReference type="Proteomes" id="UP001303046">
    <property type="component" value="Unassembled WGS sequence"/>
</dbReference>
<comment type="caution">
    <text evidence="2">The sequence shown here is derived from an EMBL/GenBank/DDBJ whole genome shotgun (WGS) entry which is preliminary data.</text>
</comment>
<reference evidence="2 3" key="1">
    <citation type="submission" date="2023-08" db="EMBL/GenBank/DDBJ databases">
        <title>A Necator americanus chromosomal reference genome.</title>
        <authorList>
            <person name="Ilik V."/>
            <person name="Petrzelkova K.J."/>
            <person name="Pardy F."/>
            <person name="Fuh T."/>
            <person name="Niatou-Singa F.S."/>
            <person name="Gouil Q."/>
            <person name="Baker L."/>
            <person name="Ritchie M.E."/>
            <person name="Jex A.R."/>
            <person name="Gazzola D."/>
            <person name="Li H."/>
            <person name="Toshio Fujiwara R."/>
            <person name="Zhan B."/>
            <person name="Aroian R.V."/>
            <person name="Pafco B."/>
            <person name="Schwarz E.M."/>
        </authorList>
    </citation>
    <scope>NUCLEOTIDE SEQUENCE [LARGE SCALE GENOMIC DNA]</scope>
    <source>
        <strain evidence="2 3">Aroian</strain>
        <tissue evidence="2">Whole animal</tissue>
    </source>
</reference>
<feature type="region of interest" description="Disordered" evidence="1">
    <location>
        <begin position="61"/>
        <end position="82"/>
    </location>
</feature>
<keyword evidence="3" id="KW-1185">Reference proteome</keyword>
<accession>A0ABR1C1Y0</accession>
<gene>
    <name evidence="2" type="primary">Necator_chrII.g4530</name>
    <name evidence="2" type="ORF">RB195_016738</name>
</gene>
<name>A0ABR1C1Y0_NECAM</name>
<evidence type="ECO:0000313" key="3">
    <source>
        <dbReference type="Proteomes" id="UP001303046"/>
    </source>
</evidence>
<protein>
    <submittedName>
        <fullName evidence="2">Uncharacterized protein</fullName>
    </submittedName>
</protein>
<sequence length="96" mass="11636">MDRVKLFRMLIKYTTYFFPIFHRNKDKSGKDMRNVSPGDCYEYHGVSTIITRKFKTRDCHRSATTPRSEDKWRASTRSEEEKSRTWNYDAKRMMVL</sequence>
<proteinExistence type="predicted"/>
<dbReference type="EMBL" id="JAVFWL010000002">
    <property type="protein sequence ID" value="KAK6732549.1"/>
    <property type="molecule type" value="Genomic_DNA"/>
</dbReference>
<organism evidence="2 3">
    <name type="scientific">Necator americanus</name>
    <name type="common">Human hookworm</name>
    <dbReference type="NCBI Taxonomy" id="51031"/>
    <lineage>
        <taxon>Eukaryota</taxon>
        <taxon>Metazoa</taxon>
        <taxon>Ecdysozoa</taxon>
        <taxon>Nematoda</taxon>
        <taxon>Chromadorea</taxon>
        <taxon>Rhabditida</taxon>
        <taxon>Rhabditina</taxon>
        <taxon>Rhabditomorpha</taxon>
        <taxon>Strongyloidea</taxon>
        <taxon>Ancylostomatidae</taxon>
        <taxon>Bunostominae</taxon>
        <taxon>Necator</taxon>
    </lineage>
</organism>
<evidence type="ECO:0000256" key="1">
    <source>
        <dbReference type="SAM" id="MobiDB-lite"/>
    </source>
</evidence>